<organism evidence="2 3">
    <name type="scientific">Scleromatobacter humisilvae</name>
    <dbReference type="NCBI Taxonomy" id="2897159"/>
    <lineage>
        <taxon>Bacteria</taxon>
        <taxon>Pseudomonadati</taxon>
        <taxon>Pseudomonadota</taxon>
        <taxon>Betaproteobacteria</taxon>
        <taxon>Burkholderiales</taxon>
        <taxon>Sphaerotilaceae</taxon>
        <taxon>Scleromatobacter</taxon>
    </lineage>
</organism>
<dbReference type="AlphaFoldDB" id="A0A9X1YDH5"/>
<proteinExistence type="predicted"/>
<protein>
    <recommendedName>
        <fullName evidence="4">Copper resistance protein B</fullName>
    </recommendedName>
</protein>
<feature type="signal peptide" evidence="1">
    <location>
        <begin position="1"/>
        <end position="39"/>
    </location>
</feature>
<gene>
    <name evidence="2" type="ORF">LPC04_00410</name>
</gene>
<accession>A0A9X1YDH5</accession>
<keyword evidence="3" id="KW-1185">Reference proteome</keyword>
<dbReference type="Proteomes" id="UP001139353">
    <property type="component" value="Unassembled WGS sequence"/>
</dbReference>
<dbReference type="RefSeq" id="WP_275680198.1">
    <property type="nucleotide sequence ID" value="NZ_JAJLJH010000001.1"/>
</dbReference>
<name>A0A9X1YDH5_9BURK</name>
<evidence type="ECO:0000313" key="2">
    <source>
        <dbReference type="EMBL" id="MCK9684164.1"/>
    </source>
</evidence>
<dbReference type="PROSITE" id="PS51257">
    <property type="entry name" value="PROKAR_LIPOPROTEIN"/>
    <property type="match status" value="1"/>
</dbReference>
<evidence type="ECO:0000256" key="1">
    <source>
        <dbReference type="SAM" id="SignalP"/>
    </source>
</evidence>
<feature type="chain" id="PRO_5040835929" description="Copper resistance protein B" evidence="1">
    <location>
        <begin position="40"/>
        <end position="254"/>
    </location>
</feature>
<evidence type="ECO:0000313" key="3">
    <source>
        <dbReference type="Proteomes" id="UP001139353"/>
    </source>
</evidence>
<comment type="caution">
    <text evidence="2">The sequence shown here is derived from an EMBL/GenBank/DDBJ whole genome shotgun (WGS) entry which is preliminary data.</text>
</comment>
<evidence type="ECO:0008006" key="4">
    <source>
        <dbReference type="Google" id="ProtNLM"/>
    </source>
</evidence>
<dbReference type="EMBL" id="JAJLJH010000001">
    <property type="protein sequence ID" value="MCK9684164.1"/>
    <property type="molecule type" value="Genomic_DNA"/>
</dbReference>
<keyword evidence="1" id="KW-0732">Signal</keyword>
<reference evidence="2" key="1">
    <citation type="submission" date="2021-11" db="EMBL/GenBank/DDBJ databases">
        <title>BS-T2-15 a new species belonging to the Comamonadaceae family isolated from the soil of a French oak forest.</title>
        <authorList>
            <person name="Mieszkin S."/>
            <person name="Alain K."/>
        </authorList>
    </citation>
    <scope>NUCLEOTIDE SEQUENCE</scope>
    <source>
        <strain evidence="2">BS-T2-15</strain>
    </source>
</reference>
<sequence length="254" mass="27293">MKTPDRSAAHTTAVAFACRRAAARALTCAALALPCASHAQFAATLGIDSVNRYRGTGTPDVGPVLRASAMADSSWGAYGGLSGLWRTRDGGLASADALAGWSGRLDALPGLAALSPDWGWDAAVHRTHYGQGDGHDFSEVMLGLLGPDWSLRTWYSPHYFGGDMHTFYTELNASHALDEHWHAFGHLGWLRYGGGPYYETQVPDRTDTLVGIGATLSNWELRLARDGIVDGHARSDVDARRRRAAWILGASVAF</sequence>